<dbReference type="KEGG" id="osu:NT6N_37630"/>
<evidence type="ECO:0000259" key="1">
    <source>
        <dbReference type="Pfam" id="PF07589"/>
    </source>
</evidence>
<dbReference type="InterPro" id="IPR013424">
    <property type="entry name" value="Ice-binding_C"/>
</dbReference>
<name>A0AAT9FRX0_9BACT</name>
<dbReference type="EMBL" id="AP026866">
    <property type="protein sequence ID" value="BDS08723.1"/>
    <property type="molecule type" value="Genomic_DNA"/>
</dbReference>
<proteinExistence type="predicted"/>
<sequence>MDSLPLYVVANYEKPRSESPEQYPHNPMKSLFTSLCLAASLTSTHGALVSGWSFSQGSPNGSNFGTSSPTIGTGADFSADGVGIFAVTPSYTLANTGDTLTLSGSGTFDFTNADDAASGADAFRMGLFNVNGSANTANWLGVLGTTSHGTTGTGKLFNRLDNLDNSTAEFASGNGTASLDTGVSSNVAPSSGVLRETNFNYDLAIERLGDDSLDVSFTFLNESDGGLTYELNLSGNIAAGDVTTYTFDRVGFLSTGQMDASTVQLNNVDVTFVPEPSSAVLFGLAGLGLLLRRHR</sequence>
<evidence type="ECO:0000313" key="2">
    <source>
        <dbReference type="EMBL" id="BDS08723.1"/>
    </source>
</evidence>
<dbReference type="NCBIfam" id="TIGR02595">
    <property type="entry name" value="PEP_CTERM"/>
    <property type="match status" value="1"/>
</dbReference>
<feature type="domain" description="Ice-binding protein C-terminal" evidence="1">
    <location>
        <begin position="273"/>
        <end position="293"/>
    </location>
</feature>
<reference evidence="2" key="1">
    <citation type="submission" date="2024-07" db="EMBL/GenBank/DDBJ databases">
        <title>Complete genome sequence of Verrucomicrobiaceae bacterium NT6N.</title>
        <authorList>
            <person name="Huang C."/>
            <person name="Takami H."/>
            <person name="Hamasaki K."/>
        </authorList>
    </citation>
    <scope>NUCLEOTIDE SEQUENCE</scope>
    <source>
        <strain evidence="2">NT6N</strain>
    </source>
</reference>
<accession>A0AAT9FRX0</accession>
<protein>
    <recommendedName>
        <fullName evidence="1">Ice-binding protein C-terminal domain-containing protein</fullName>
    </recommendedName>
</protein>
<organism evidence="2">
    <name type="scientific">Oceaniferula spumae</name>
    <dbReference type="NCBI Taxonomy" id="2979115"/>
    <lineage>
        <taxon>Bacteria</taxon>
        <taxon>Pseudomonadati</taxon>
        <taxon>Verrucomicrobiota</taxon>
        <taxon>Verrucomicrobiia</taxon>
        <taxon>Verrucomicrobiales</taxon>
        <taxon>Verrucomicrobiaceae</taxon>
        <taxon>Oceaniferula</taxon>
    </lineage>
</organism>
<gene>
    <name evidence="2" type="ORF">NT6N_37630</name>
</gene>
<dbReference type="Pfam" id="PF07589">
    <property type="entry name" value="PEP-CTERM"/>
    <property type="match status" value="1"/>
</dbReference>
<dbReference type="AlphaFoldDB" id="A0AAT9FRX0"/>